<keyword evidence="1" id="KW-0808">Transferase</keyword>
<evidence type="ECO:0000256" key="2">
    <source>
        <dbReference type="ARBA" id="ARBA00023315"/>
    </source>
</evidence>
<evidence type="ECO:0000259" key="3">
    <source>
        <dbReference type="PROSITE" id="PS51186"/>
    </source>
</evidence>
<dbReference type="InterPro" id="IPR050832">
    <property type="entry name" value="Bact_Acetyltransf"/>
</dbReference>
<dbReference type="Gene3D" id="3.40.630.30">
    <property type="match status" value="1"/>
</dbReference>
<dbReference type="Proteomes" id="UP001285154">
    <property type="component" value="Unassembled WGS sequence"/>
</dbReference>
<dbReference type="PANTHER" id="PTHR43877">
    <property type="entry name" value="AMINOALKYLPHOSPHONATE N-ACETYLTRANSFERASE-RELATED-RELATED"/>
    <property type="match status" value="1"/>
</dbReference>
<dbReference type="EMBL" id="JAVIIQ010000001">
    <property type="protein sequence ID" value="MDX8529944.1"/>
    <property type="molecule type" value="Genomic_DNA"/>
</dbReference>
<proteinExistence type="predicted"/>
<reference evidence="4 5" key="1">
    <citation type="submission" date="2023-08" db="EMBL/GenBank/DDBJ databases">
        <title>Implementing the SeqCode for naming new Mesorhizobium species isolated from Vachellia karroo root nodules.</title>
        <authorList>
            <person name="Van Lill M."/>
        </authorList>
    </citation>
    <scope>NUCLEOTIDE SEQUENCE [LARGE SCALE GENOMIC DNA]</scope>
    <source>
        <strain evidence="4 5">VK25D</strain>
    </source>
</reference>
<dbReference type="InterPro" id="IPR016181">
    <property type="entry name" value="Acyl_CoA_acyltransferase"/>
</dbReference>
<sequence length="164" mass="17986">MFVRTASERDLAAVRALLVETWHATYDAIYGAKRVTEITDDWHSIASLKARLTRPNSEFLVADDGKRLGGMAFAATTTTTDPKIVLLNQLYVHPACQRQGIGQSLLDEVEASFPEMDILRLEVEEANAVAIAFYEANGFRQAGRTADCGGNSGLPALIMEKGRR</sequence>
<keyword evidence="5" id="KW-1185">Reference proteome</keyword>
<dbReference type="SUPFAM" id="SSF55729">
    <property type="entry name" value="Acyl-CoA N-acyltransferases (Nat)"/>
    <property type="match status" value="1"/>
</dbReference>
<name>A0ABU5A091_9HYPH</name>
<comment type="caution">
    <text evidence="4">The sequence shown here is derived from an EMBL/GenBank/DDBJ whole genome shotgun (WGS) entry which is preliminary data.</text>
</comment>
<evidence type="ECO:0000313" key="5">
    <source>
        <dbReference type="Proteomes" id="UP001285154"/>
    </source>
</evidence>
<evidence type="ECO:0000256" key="1">
    <source>
        <dbReference type="ARBA" id="ARBA00022679"/>
    </source>
</evidence>
<dbReference type="PROSITE" id="PS51186">
    <property type="entry name" value="GNAT"/>
    <property type="match status" value="1"/>
</dbReference>
<organism evidence="4 5">
    <name type="scientific">Mesorhizobium vachelliae</name>
    <dbReference type="NCBI Taxonomy" id="3072309"/>
    <lineage>
        <taxon>Bacteria</taxon>
        <taxon>Pseudomonadati</taxon>
        <taxon>Pseudomonadota</taxon>
        <taxon>Alphaproteobacteria</taxon>
        <taxon>Hyphomicrobiales</taxon>
        <taxon>Phyllobacteriaceae</taxon>
        <taxon>Mesorhizobium</taxon>
    </lineage>
</organism>
<gene>
    <name evidence="4" type="ORF">RFM42_03080</name>
</gene>
<dbReference type="CDD" id="cd04301">
    <property type="entry name" value="NAT_SF"/>
    <property type="match status" value="1"/>
</dbReference>
<evidence type="ECO:0000313" key="4">
    <source>
        <dbReference type="EMBL" id="MDX8529944.1"/>
    </source>
</evidence>
<dbReference type="RefSeq" id="WP_320245303.1">
    <property type="nucleotide sequence ID" value="NZ_JAVIIQ010000001.1"/>
</dbReference>
<dbReference type="Pfam" id="PF00583">
    <property type="entry name" value="Acetyltransf_1"/>
    <property type="match status" value="1"/>
</dbReference>
<protein>
    <submittedName>
        <fullName evidence="4">GNAT family N-acetyltransferase</fullName>
    </submittedName>
</protein>
<dbReference type="InterPro" id="IPR000182">
    <property type="entry name" value="GNAT_dom"/>
</dbReference>
<accession>A0ABU5A091</accession>
<feature type="domain" description="N-acetyltransferase" evidence="3">
    <location>
        <begin position="1"/>
        <end position="164"/>
    </location>
</feature>
<keyword evidence="2" id="KW-0012">Acyltransferase</keyword>